<dbReference type="InParanoid" id="A0A165G0D2"/>
<protein>
    <submittedName>
        <fullName evidence="5">Protein prenylyltransferase</fullName>
    </submittedName>
</protein>
<feature type="repeat" description="TPR" evidence="2">
    <location>
        <begin position="246"/>
        <end position="279"/>
    </location>
</feature>
<accession>A0A165G0D2</accession>
<evidence type="ECO:0000313" key="5">
    <source>
        <dbReference type="EMBL" id="KZT09659.1"/>
    </source>
</evidence>
<dbReference type="PROSITE" id="PS50005">
    <property type="entry name" value="TPR"/>
    <property type="match status" value="2"/>
</dbReference>
<evidence type="ECO:0000256" key="1">
    <source>
        <dbReference type="ARBA" id="ARBA00022737"/>
    </source>
</evidence>
<dbReference type="SMART" id="SM00028">
    <property type="entry name" value="TPR"/>
    <property type="match status" value="7"/>
</dbReference>
<dbReference type="AlphaFoldDB" id="A0A165G0D2"/>
<sequence length="462" mass="51709">MMNTLARKRQQAKAAAGSGSDGYESPVEVDQPDIDQAEQFETVDMQPEPEEDPIKLAEKVKEMGNAAFRAQRYMDAVESYSWAIELNPAEPTYLTNRAAAYMALKKFKFALADCQQAADLQSESPSSKTLIRLARCQLFTGSTAPALSTLRAVLDLEPYNGPALQLQKKVLELEAHLQNFQDAKRRQDWVTARLALDKCVQAIEAKGGDIPVQWKLGRIEFELAQKNWDAAGIASSEALHLEPNSPDVLALRGLVLFLTAKIEEALQHVQSALRLDPGHEVAQRLRKRIKDVERLKEEGNVAFKAGRLQEATERYGEALGRIGEEDNEGNGGQIRAIFLSHRATTLMKLEQYEDALQDTEEFLRLYPASFKGLRTRAHIYLHLEKYDNAIADFKSAIEQAEFEGSDADVKALRSELKKAELALKRSKSKDYSKILGSDGLFTAGKHWTNEKHFWKDATSSSI</sequence>
<dbReference type="Pfam" id="PF13432">
    <property type="entry name" value="TPR_16"/>
    <property type="match status" value="2"/>
</dbReference>
<reference evidence="5 6" key="1">
    <citation type="journal article" date="2016" name="Mol. Biol. Evol.">
        <title>Comparative Genomics of Early-Diverging Mushroom-Forming Fungi Provides Insights into the Origins of Lignocellulose Decay Capabilities.</title>
        <authorList>
            <person name="Nagy L.G."/>
            <person name="Riley R."/>
            <person name="Tritt A."/>
            <person name="Adam C."/>
            <person name="Daum C."/>
            <person name="Floudas D."/>
            <person name="Sun H."/>
            <person name="Yadav J.S."/>
            <person name="Pangilinan J."/>
            <person name="Larsson K.H."/>
            <person name="Matsuura K."/>
            <person name="Barry K."/>
            <person name="Labutti K."/>
            <person name="Kuo R."/>
            <person name="Ohm R.A."/>
            <person name="Bhattacharya S.S."/>
            <person name="Shirouzu T."/>
            <person name="Yoshinaga Y."/>
            <person name="Martin F.M."/>
            <person name="Grigoriev I.V."/>
            <person name="Hibbett D.S."/>
        </authorList>
    </citation>
    <scope>NUCLEOTIDE SEQUENCE [LARGE SCALE GENOMIC DNA]</scope>
    <source>
        <strain evidence="5 6">93-53</strain>
    </source>
</reference>
<dbReference type="FunCoup" id="A0A165G0D2">
    <property type="interactions" value="737"/>
</dbReference>
<keyword evidence="2" id="KW-0802">TPR repeat</keyword>
<keyword evidence="3" id="KW-0175">Coiled coil</keyword>
<proteinExistence type="predicted"/>
<dbReference type="STRING" id="1314785.A0A165G0D2"/>
<dbReference type="InterPro" id="IPR011990">
    <property type="entry name" value="TPR-like_helical_dom_sf"/>
</dbReference>
<keyword evidence="5" id="KW-0808">Transferase</keyword>
<dbReference type="GeneID" id="63819792"/>
<dbReference type="Proteomes" id="UP000076871">
    <property type="component" value="Unassembled WGS sequence"/>
</dbReference>
<dbReference type="Gene3D" id="1.25.40.10">
    <property type="entry name" value="Tetratricopeptide repeat domain"/>
    <property type="match status" value="1"/>
</dbReference>
<dbReference type="InterPro" id="IPR019734">
    <property type="entry name" value="TPR_rpt"/>
</dbReference>
<dbReference type="SUPFAM" id="SSF48452">
    <property type="entry name" value="TPR-like"/>
    <property type="match status" value="2"/>
</dbReference>
<keyword evidence="1" id="KW-0677">Repeat</keyword>
<dbReference type="RefSeq" id="XP_040767399.1">
    <property type="nucleotide sequence ID" value="XM_040902761.1"/>
</dbReference>
<feature type="compositionally biased region" description="Basic residues" evidence="4">
    <location>
        <begin position="1"/>
        <end position="11"/>
    </location>
</feature>
<dbReference type="PANTHER" id="PTHR45188:SF2">
    <property type="entry name" value="DNAJ HOMOLOG SUBFAMILY C MEMBER 7"/>
    <property type="match status" value="1"/>
</dbReference>
<keyword evidence="6" id="KW-1185">Reference proteome</keyword>
<feature type="region of interest" description="Disordered" evidence="4">
    <location>
        <begin position="1"/>
        <end position="35"/>
    </location>
</feature>
<organism evidence="5 6">
    <name type="scientific">Laetiporus sulphureus 93-53</name>
    <dbReference type="NCBI Taxonomy" id="1314785"/>
    <lineage>
        <taxon>Eukaryota</taxon>
        <taxon>Fungi</taxon>
        <taxon>Dikarya</taxon>
        <taxon>Basidiomycota</taxon>
        <taxon>Agaricomycotina</taxon>
        <taxon>Agaricomycetes</taxon>
        <taxon>Polyporales</taxon>
        <taxon>Laetiporus</taxon>
    </lineage>
</organism>
<dbReference type="EMBL" id="KV427611">
    <property type="protein sequence ID" value="KZT09659.1"/>
    <property type="molecule type" value="Genomic_DNA"/>
</dbReference>
<name>A0A165G0D2_9APHY</name>
<evidence type="ECO:0000256" key="3">
    <source>
        <dbReference type="SAM" id="Coils"/>
    </source>
</evidence>
<evidence type="ECO:0000256" key="2">
    <source>
        <dbReference type="PROSITE-ProRule" id="PRU00339"/>
    </source>
</evidence>
<feature type="repeat" description="TPR" evidence="2">
    <location>
        <begin position="57"/>
        <end position="90"/>
    </location>
</feature>
<dbReference type="OrthoDB" id="10250354at2759"/>
<evidence type="ECO:0000313" key="6">
    <source>
        <dbReference type="Proteomes" id="UP000076871"/>
    </source>
</evidence>
<dbReference type="PANTHER" id="PTHR45188">
    <property type="entry name" value="DNAJ PROTEIN P58IPK HOMOLOG"/>
    <property type="match status" value="1"/>
</dbReference>
<dbReference type="GO" id="GO:0016740">
    <property type="term" value="F:transferase activity"/>
    <property type="evidence" value="ECO:0007669"/>
    <property type="project" value="UniProtKB-KW"/>
</dbReference>
<evidence type="ECO:0000256" key="4">
    <source>
        <dbReference type="SAM" id="MobiDB-lite"/>
    </source>
</evidence>
<gene>
    <name evidence="5" type="ORF">LAESUDRAFT_515340</name>
</gene>
<feature type="coiled-coil region" evidence="3">
    <location>
        <begin position="383"/>
        <end position="429"/>
    </location>
</feature>